<evidence type="ECO:0000313" key="3">
    <source>
        <dbReference type="Proteomes" id="UP000318313"/>
    </source>
</evidence>
<dbReference type="InterPro" id="IPR039246">
    <property type="entry name" value="Flagellar_FlgA"/>
</dbReference>
<dbReference type="Gene3D" id="3.90.1210.10">
    <property type="entry name" value="Antifreeze-like/N-acetylneuraminic acid synthase C-terminal domain"/>
    <property type="match status" value="1"/>
</dbReference>
<reference evidence="2 3" key="1">
    <citation type="submission" date="2019-03" db="EMBL/GenBank/DDBJ databases">
        <title>Deep-cultivation of Planctomycetes and their phenomic and genomic characterization uncovers novel biology.</title>
        <authorList>
            <person name="Wiegand S."/>
            <person name="Jogler M."/>
            <person name="Boedeker C."/>
            <person name="Pinto D."/>
            <person name="Vollmers J."/>
            <person name="Rivas-Marin E."/>
            <person name="Kohn T."/>
            <person name="Peeters S.H."/>
            <person name="Heuer A."/>
            <person name="Rast P."/>
            <person name="Oberbeckmann S."/>
            <person name="Bunk B."/>
            <person name="Jeske O."/>
            <person name="Meyerdierks A."/>
            <person name="Storesund J.E."/>
            <person name="Kallscheuer N."/>
            <person name="Luecker S."/>
            <person name="Lage O.M."/>
            <person name="Pohl T."/>
            <person name="Merkel B.J."/>
            <person name="Hornburger P."/>
            <person name="Mueller R.-W."/>
            <person name="Bruemmer F."/>
            <person name="Labrenz M."/>
            <person name="Spormann A.M."/>
            <person name="Op den Camp H."/>
            <person name="Overmann J."/>
            <person name="Amann R."/>
            <person name="Jetten M.S.M."/>
            <person name="Mascher T."/>
            <person name="Medema M.H."/>
            <person name="Devos D.P."/>
            <person name="Kaster A.-K."/>
            <person name="Ovreas L."/>
            <person name="Rohde M."/>
            <person name="Galperin M.Y."/>
            <person name="Jogler C."/>
        </authorList>
    </citation>
    <scope>NUCLEOTIDE SEQUENCE [LARGE SCALE GENOMIC DNA]</scope>
    <source>
        <strain evidence="2 3">Enr17</strain>
    </source>
</reference>
<dbReference type="EMBL" id="CP037452">
    <property type="protein sequence ID" value="QDV48974.1"/>
    <property type="molecule type" value="Genomic_DNA"/>
</dbReference>
<dbReference type="CDD" id="cd11614">
    <property type="entry name" value="SAF_CpaB_FlgA_like"/>
    <property type="match status" value="1"/>
</dbReference>
<keyword evidence="3" id="KW-1185">Reference proteome</keyword>
<dbReference type="NCBIfam" id="TIGR03170">
    <property type="entry name" value="flgA_cterm"/>
    <property type="match status" value="1"/>
</dbReference>
<keyword evidence="2" id="KW-0282">Flagellum</keyword>
<name>A0A518I7C7_9PLAN</name>
<sequence length="358" mass="39581">MNAEILRLKSAAVVDSPIVRLGDVADVLNADPEQAARMEQMTLLPAPSKGRTRVITISEIRSRLQALGVDLSRLELTGRSQVRVTLKEASKTAAANPVTTQQSIQKAEEKVQLALSGWIKRYYPDASAFTLTIRVQPVDAPVILSNRADTFRFPDLNRFAETEQVVSLNFLDTQGTVRQVRVFCRIQNVPEILAAKYSLNKGTVIRADDLVWVRPEKNQEGITDPRLVIGRELTRTVHQSNVMRSQDLMEVPLVRDNAIVTVYARRGGISVKREMRARGTGGMGDSITLIALEGRDRLAATITGYNQAEVNYRPASEIQRSAGIQFISGTAEPSGSIQRTGGLRKTTRPVIRRGGIRR</sequence>
<evidence type="ECO:0000259" key="1">
    <source>
        <dbReference type="Pfam" id="PF13144"/>
    </source>
</evidence>
<keyword evidence="2" id="KW-0966">Cell projection</keyword>
<dbReference type="Proteomes" id="UP000318313">
    <property type="component" value="Chromosome"/>
</dbReference>
<evidence type="ECO:0000313" key="2">
    <source>
        <dbReference type="EMBL" id="QDV48974.1"/>
    </source>
</evidence>
<proteinExistence type="predicted"/>
<dbReference type="GO" id="GO:0044780">
    <property type="term" value="P:bacterial-type flagellum assembly"/>
    <property type="evidence" value="ECO:0007669"/>
    <property type="project" value="InterPro"/>
</dbReference>
<dbReference type="InterPro" id="IPR017585">
    <property type="entry name" value="SAF_FlgA"/>
</dbReference>
<gene>
    <name evidence="2" type="ORF">Enr17x_09890</name>
</gene>
<dbReference type="PANTHER" id="PTHR36307:SF1">
    <property type="entry name" value="FLAGELLA BASAL BODY P-RING FORMATION PROTEIN FLGA"/>
    <property type="match status" value="1"/>
</dbReference>
<dbReference type="AlphaFoldDB" id="A0A518I7C7"/>
<feature type="domain" description="Flagella basal body P-ring formation protein FlgA SAF" evidence="1">
    <location>
        <begin position="192"/>
        <end position="310"/>
    </location>
</feature>
<organism evidence="2 3">
    <name type="scientific">Gimesia fumaroli</name>
    <dbReference type="NCBI Taxonomy" id="2527976"/>
    <lineage>
        <taxon>Bacteria</taxon>
        <taxon>Pseudomonadati</taxon>
        <taxon>Planctomycetota</taxon>
        <taxon>Planctomycetia</taxon>
        <taxon>Planctomycetales</taxon>
        <taxon>Planctomycetaceae</taxon>
        <taxon>Gimesia</taxon>
    </lineage>
</organism>
<accession>A0A518I7C7</accession>
<dbReference type="PANTHER" id="PTHR36307">
    <property type="entry name" value="FLAGELLA BASAL BODY P-RING FORMATION PROTEIN FLGA"/>
    <property type="match status" value="1"/>
</dbReference>
<protein>
    <submittedName>
        <fullName evidence="2">Flagellar basal body P-ring biosynthesis protein FlgA</fullName>
    </submittedName>
</protein>
<dbReference type="Pfam" id="PF13144">
    <property type="entry name" value="ChapFlgA"/>
    <property type="match status" value="1"/>
</dbReference>
<dbReference type="KEGG" id="gfm:Enr17x_09890"/>
<keyword evidence="2" id="KW-0969">Cilium</keyword>
<dbReference type="RefSeq" id="WP_198000970.1">
    <property type="nucleotide sequence ID" value="NZ_CP037452.1"/>
</dbReference>